<organism evidence="2 3">
    <name type="scientific">Tieghemiomyces parasiticus</name>
    <dbReference type="NCBI Taxonomy" id="78921"/>
    <lineage>
        <taxon>Eukaryota</taxon>
        <taxon>Fungi</taxon>
        <taxon>Fungi incertae sedis</taxon>
        <taxon>Zoopagomycota</taxon>
        <taxon>Kickxellomycotina</taxon>
        <taxon>Dimargaritomycetes</taxon>
        <taxon>Dimargaritales</taxon>
        <taxon>Dimargaritaceae</taxon>
        <taxon>Tieghemiomyces</taxon>
    </lineage>
</organism>
<sequence>MLLRFTALGLVALAQLCVGAIAAAHPADSGSTVQARDSVATYRRADNLAGSRKVKLTYYWIAVQPDNDGSDTTIGTCDKKRTWKASRKFADSLVLEGSGRLKDGTFVNLGSCGCTGYMCFDVVDGPLGSNDNPLVPFVSLAANDIKVGTIVYIKEFDGLELPIKGASGQVLKHNGCGRVDDESWSFKNNQIDFYAFSEKNYEVLDGKLNKDTVQITENAKCKILNYGTGNVA</sequence>
<name>A0A9W8AHZ6_9FUNG</name>
<reference evidence="2" key="1">
    <citation type="submission" date="2022-07" db="EMBL/GenBank/DDBJ databases">
        <title>Phylogenomic reconstructions and comparative analyses of Kickxellomycotina fungi.</title>
        <authorList>
            <person name="Reynolds N.K."/>
            <person name="Stajich J.E."/>
            <person name="Barry K."/>
            <person name="Grigoriev I.V."/>
            <person name="Crous P."/>
            <person name="Smith M.E."/>
        </authorList>
    </citation>
    <scope>NUCLEOTIDE SEQUENCE</scope>
    <source>
        <strain evidence="2">RSA 861</strain>
    </source>
</reference>
<dbReference type="OrthoDB" id="5985073at2759"/>
<accession>A0A9W8AHZ6</accession>
<dbReference type="EMBL" id="JANBPT010000143">
    <property type="protein sequence ID" value="KAJ1926930.1"/>
    <property type="molecule type" value="Genomic_DNA"/>
</dbReference>
<proteinExistence type="predicted"/>
<dbReference type="AlphaFoldDB" id="A0A9W8AHZ6"/>
<evidence type="ECO:0000313" key="3">
    <source>
        <dbReference type="Proteomes" id="UP001150569"/>
    </source>
</evidence>
<evidence type="ECO:0000313" key="2">
    <source>
        <dbReference type="EMBL" id="KAJ1926930.1"/>
    </source>
</evidence>
<feature type="chain" id="PRO_5040991864" description="Pectate lyase" evidence="1">
    <location>
        <begin position="23"/>
        <end position="232"/>
    </location>
</feature>
<gene>
    <name evidence="2" type="ORF">IWQ60_003369</name>
</gene>
<keyword evidence="1" id="KW-0732">Signal</keyword>
<keyword evidence="3" id="KW-1185">Reference proteome</keyword>
<protein>
    <recommendedName>
        <fullName evidence="4">Pectate lyase</fullName>
    </recommendedName>
</protein>
<comment type="caution">
    <text evidence="2">The sequence shown here is derived from an EMBL/GenBank/DDBJ whole genome shotgun (WGS) entry which is preliminary data.</text>
</comment>
<evidence type="ECO:0008006" key="4">
    <source>
        <dbReference type="Google" id="ProtNLM"/>
    </source>
</evidence>
<evidence type="ECO:0000256" key="1">
    <source>
        <dbReference type="SAM" id="SignalP"/>
    </source>
</evidence>
<dbReference type="Proteomes" id="UP001150569">
    <property type="component" value="Unassembled WGS sequence"/>
</dbReference>
<dbReference type="CDD" id="cd22785">
    <property type="entry name" value="DPBB_MltA-like"/>
    <property type="match status" value="1"/>
</dbReference>
<feature type="signal peptide" evidence="1">
    <location>
        <begin position="1"/>
        <end position="22"/>
    </location>
</feature>